<evidence type="ECO:0000256" key="4">
    <source>
        <dbReference type="SAM" id="MobiDB-lite"/>
    </source>
</evidence>
<gene>
    <name evidence="6" type="ORF">g.33372</name>
</gene>
<dbReference type="Gene3D" id="2.130.10.10">
    <property type="entry name" value="YVTN repeat-like/Quinoprotein amine dehydrogenase"/>
    <property type="match status" value="1"/>
</dbReference>
<dbReference type="GO" id="GO:0000462">
    <property type="term" value="P:maturation of SSU-rRNA from tricistronic rRNA transcript (SSU-rRNA, 5.8S rRNA, LSU-rRNA)"/>
    <property type="evidence" value="ECO:0007669"/>
    <property type="project" value="TreeGrafter"/>
</dbReference>
<evidence type="ECO:0000256" key="3">
    <source>
        <dbReference type="ARBA" id="ARBA00038335"/>
    </source>
</evidence>
<dbReference type="InterPro" id="IPR015943">
    <property type="entry name" value="WD40/YVTN_repeat-like_dom_sf"/>
</dbReference>
<dbReference type="Pfam" id="PF04003">
    <property type="entry name" value="Utp12"/>
    <property type="match status" value="1"/>
</dbReference>
<dbReference type="InterPro" id="IPR036322">
    <property type="entry name" value="WD40_repeat_dom_sf"/>
</dbReference>
<dbReference type="InterPro" id="IPR007148">
    <property type="entry name" value="SSU_processome_Utp12"/>
</dbReference>
<name>A0A1B6FF45_9HEMI</name>
<dbReference type="EMBL" id="GECZ01020959">
    <property type="protein sequence ID" value="JAS48810.1"/>
    <property type="molecule type" value="Transcribed_RNA"/>
</dbReference>
<evidence type="ECO:0000259" key="5">
    <source>
        <dbReference type="Pfam" id="PF04003"/>
    </source>
</evidence>
<sequence>MVLEYSSFSTCGNFYAHCGSDSKLKIWETGTGNLKQEYTPNLHLTSPYTCLTWISSLNVATHPKKKRKSNGEGGLPSLALGTQAGAVVVYSVAEGAIVSSLNDGHKSAVQCLTWESGADLFTCSTDNFVHWDVKNKTVRSKWRNGETCTAMAVSPDGEMLITASRSIKWWSVEKRTIIRTFTGHATPVTRLVFLTSLSGDNYVISAAQKDRLVNAWSLNENADNNAVSSFLLSDLVQCVSINVSKDGVTNLVVVTQSGTLHLFSHQLNGKCGKPLKPTLTVMVASDTGQSKTKVPPLTILGAHLHSQLRAHIVYGQPPFLAFESIKLEHTTNELCLVRKDPKKITSTVQQEATTKVRAPEVSKDAQYLTGAVVNGSLPPKRGRGKESEVPMEERLENLALNQPSSSSTQPKAEGMAHLLIQGLQSKDKSLLQNVLFRRDEAAITQTVQRLPVQVIGLLVKELTVLLQGKTFTNQVAAVWLKALLASHAGQLLADPSSTAAFSPLLGLVETRVNCLAPLGRLRGRLDLMLHQVSSGGERQSGLMDTQALVVHQDGDSTEEGSDTLASEAEDDESEDRWDELSEDEVENMESEDVDET</sequence>
<dbReference type="AlphaFoldDB" id="A0A1B6FF45"/>
<protein>
    <recommendedName>
        <fullName evidence="5">Small-subunit processome Utp12 domain-containing protein</fullName>
    </recommendedName>
</protein>
<dbReference type="SMART" id="SM00320">
    <property type="entry name" value="WD40"/>
    <property type="match status" value="4"/>
</dbReference>
<evidence type="ECO:0000256" key="2">
    <source>
        <dbReference type="ARBA" id="ARBA00023242"/>
    </source>
</evidence>
<accession>A0A1B6FF45</accession>
<reference evidence="6" key="1">
    <citation type="submission" date="2015-11" db="EMBL/GenBank/DDBJ databases">
        <title>De novo transcriptome assembly of four potential Pierce s Disease insect vectors from Arizona vineyards.</title>
        <authorList>
            <person name="Tassone E.E."/>
        </authorList>
    </citation>
    <scope>NUCLEOTIDE SEQUENCE</scope>
</reference>
<dbReference type="PANTHER" id="PTHR44267:SF1">
    <property type="entry name" value="WD REPEAT-CONTAINING PROTEIN 43"/>
    <property type="match status" value="1"/>
</dbReference>
<dbReference type="PANTHER" id="PTHR44267">
    <property type="entry name" value="WD REPEAT-CONTAINING PROTEIN 43"/>
    <property type="match status" value="1"/>
</dbReference>
<feature type="compositionally biased region" description="Acidic residues" evidence="4">
    <location>
        <begin position="555"/>
        <end position="596"/>
    </location>
</feature>
<comment type="subcellular location">
    <subcellularLocation>
        <location evidence="1">Nucleus</location>
    </subcellularLocation>
</comment>
<organism evidence="6">
    <name type="scientific">Cuerna arida</name>
    <dbReference type="NCBI Taxonomy" id="1464854"/>
    <lineage>
        <taxon>Eukaryota</taxon>
        <taxon>Metazoa</taxon>
        <taxon>Ecdysozoa</taxon>
        <taxon>Arthropoda</taxon>
        <taxon>Hexapoda</taxon>
        <taxon>Insecta</taxon>
        <taxon>Pterygota</taxon>
        <taxon>Neoptera</taxon>
        <taxon>Paraneoptera</taxon>
        <taxon>Hemiptera</taxon>
        <taxon>Auchenorrhyncha</taxon>
        <taxon>Membracoidea</taxon>
        <taxon>Cicadellidae</taxon>
        <taxon>Cicadellinae</taxon>
        <taxon>Proconiini</taxon>
        <taxon>Cuerna</taxon>
    </lineage>
</organism>
<dbReference type="InterPro" id="IPR001680">
    <property type="entry name" value="WD40_rpt"/>
</dbReference>
<feature type="domain" description="Small-subunit processome Utp12" evidence="5">
    <location>
        <begin position="427"/>
        <end position="529"/>
    </location>
</feature>
<evidence type="ECO:0000256" key="1">
    <source>
        <dbReference type="ARBA" id="ARBA00004123"/>
    </source>
</evidence>
<dbReference type="GO" id="GO:0005730">
    <property type="term" value="C:nucleolus"/>
    <property type="evidence" value="ECO:0007669"/>
    <property type="project" value="TreeGrafter"/>
</dbReference>
<feature type="region of interest" description="Disordered" evidence="4">
    <location>
        <begin position="552"/>
        <end position="596"/>
    </location>
</feature>
<dbReference type="SUPFAM" id="SSF50978">
    <property type="entry name" value="WD40 repeat-like"/>
    <property type="match status" value="1"/>
</dbReference>
<dbReference type="InterPro" id="IPR052414">
    <property type="entry name" value="U3_snoRNA-assoc_WDR"/>
</dbReference>
<proteinExistence type="inferred from homology"/>
<keyword evidence="2" id="KW-0539">Nucleus</keyword>
<evidence type="ECO:0000313" key="6">
    <source>
        <dbReference type="EMBL" id="JAS48810.1"/>
    </source>
</evidence>
<comment type="similarity">
    <text evidence="3">Belongs to the UTP5 family.</text>
</comment>